<dbReference type="AlphaFoldDB" id="A0A6P8EL49"/>
<dbReference type="PANTHER" id="PTHR12854:SF12">
    <property type="entry name" value="POLYADENYLATE-BINDING PROTEIN INTERACTING PROTEIN"/>
    <property type="match status" value="1"/>
</dbReference>
<dbReference type="InterPro" id="IPR045117">
    <property type="entry name" value="ATXN2-like"/>
</dbReference>
<evidence type="ECO:0000313" key="4">
    <source>
        <dbReference type="RefSeq" id="XP_031406518.1"/>
    </source>
</evidence>
<evidence type="ECO:0000256" key="1">
    <source>
        <dbReference type="SAM" id="MobiDB-lite"/>
    </source>
</evidence>
<dbReference type="RefSeq" id="XP_031406518.1">
    <property type="nucleotide sequence ID" value="XM_031550658.1"/>
</dbReference>
<dbReference type="GO" id="GO:0003729">
    <property type="term" value="F:mRNA binding"/>
    <property type="evidence" value="ECO:0007669"/>
    <property type="project" value="TreeGrafter"/>
</dbReference>
<evidence type="ECO:0000313" key="3">
    <source>
        <dbReference type="Proteomes" id="UP000515151"/>
    </source>
</evidence>
<feature type="region of interest" description="Disordered" evidence="1">
    <location>
        <begin position="182"/>
        <end position="236"/>
    </location>
</feature>
<accession>A0A6P8EL49</accession>
<dbReference type="GO" id="GO:0010494">
    <property type="term" value="C:cytoplasmic stress granule"/>
    <property type="evidence" value="ECO:0007669"/>
    <property type="project" value="TreeGrafter"/>
</dbReference>
<sequence>MGCRNGGELPYGEEASFSDALLFATMCIIGLPVDVHARDGSVYSGIFHTASVEGVVLKKAKMTKKGGSNSNVAIGCMVEMLVILSSELVQVVAKGVSLPADGVAGTIAGDELESALGTVSSHHADRVGSKCRASTISKKRTYKKRTSVQTENGFTHGDTDTSKLTLPRVNGNEGQWVLKHDMRSTTEEESDAKGVTGVNDKVEDVSAPSTNERQVKDDKQVELDNGHRPSELHRKTNTAEVHNSSLRCAQRIPSGDVTIPLAKPGEETHAMLLPAEYVNGVSCDPAPALVNDGPASAHGALDGVSSSMSCSSSRQGDLTFQYCGNSHSKGLESNKKNKEFKLNPGAKVFSPTFNNSRSATPPLAQTIAGITYMPSTSSMLPAQTEVGMGPFMPHSAVPVKVLPYTGIGDINTHPEPVARAHLLRYAGQHQTVPVGSTFVHPNSQPLMVGRMGQVMYMPLPQDLGQNGAAISPVFTRPLPTVSQVQIPKHQAAGNLPGQPLIHPPSVAGVQQLFAAPGPMPLMQPPLLANSPITVAGRNSLYPTKFS</sequence>
<gene>
    <name evidence="4" type="primary">LOC116215088</name>
</gene>
<dbReference type="Pfam" id="PF14438">
    <property type="entry name" value="SM-ATX"/>
    <property type="match status" value="1"/>
</dbReference>
<name>A0A6P8EL49_PUNGR</name>
<proteinExistence type="predicted"/>
<dbReference type="OrthoDB" id="2275718at2759"/>
<feature type="compositionally biased region" description="Basic and acidic residues" evidence="1">
    <location>
        <begin position="213"/>
        <end position="234"/>
    </location>
</feature>
<dbReference type="InterPro" id="IPR025852">
    <property type="entry name" value="SM_dom_ATX"/>
</dbReference>
<dbReference type="GeneID" id="116215088"/>
<keyword evidence="3" id="KW-1185">Reference proteome</keyword>
<feature type="domain" description="Ataxin 2 SM" evidence="2">
    <location>
        <begin position="19"/>
        <end position="94"/>
    </location>
</feature>
<evidence type="ECO:0000259" key="2">
    <source>
        <dbReference type="Pfam" id="PF14438"/>
    </source>
</evidence>
<dbReference type="GO" id="GO:0034063">
    <property type="term" value="P:stress granule assembly"/>
    <property type="evidence" value="ECO:0007669"/>
    <property type="project" value="TreeGrafter"/>
</dbReference>
<protein>
    <submittedName>
        <fullName evidence="4">Uncharacterized protein LOC116215088 isoform X1</fullName>
    </submittedName>
</protein>
<dbReference type="Proteomes" id="UP000515151">
    <property type="component" value="Chromosome 7"/>
</dbReference>
<reference evidence="3" key="1">
    <citation type="journal article" date="2020" name="Plant Biotechnol. J.">
        <title>The pomegranate (Punica granatum L.) draft genome dissects genetic divergence between soft- and hard-seeded cultivars.</title>
        <authorList>
            <person name="Luo X."/>
            <person name="Li H."/>
            <person name="Wu Z."/>
            <person name="Yao W."/>
            <person name="Zhao P."/>
            <person name="Cao D."/>
            <person name="Yu H."/>
            <person name="Li K."/>
            <person name="Poudel K."/>
            <person name="Zhao D."/>
            <person name="Zhang F."/>
            <person name="Xia X."/>
            <person name="Chen L."/>
            <person name="Wang Q."/>
            <person name="Jing D."/>
            <person name="Cao S."/>
        </authorList>
    </citation>
    <scope>NUCLEOTIDE SEQUENCE [LARGE SCALE GENOMIC DNA]</scope>
    <source>
        <strain evidence="3">cv. Tunisia</strain>
    </source>
</reference>
<organism evidence="3 4">
    <name type="scientific">Punica granatum</name>
    <name type="common">Pomegranate</name>
    <dbReference type="NCBI Taxonomy" id="22663"/>
    <lineage>
        <taxon>Eukaryota</taxon>
        <taxon>Viridiplantae</taxon>
        <taxon>Streptophyta</taxon>
        <taxon>Embryophyta</taxon>
        <taxon>Tracheophyta</taxon>
        <taxon>Spermatophyta</taxon>
        <taxon>Magnoliopsida</taxon>
        <taxon>eudicotyledons</taxon>
        <taxon>Gunneridae</taxon>
        <taxon>Pentapetalae</taxon>
        <taxon>rosids</taxon>
        <taxon>malvids</taxon>
        <taxon>Myrtales</taxon>
        <taxon>Lythraceae</taxon>
        <taxon>Punica</taxon>
    </lineage>
</organism>
<reference evidence="4" key="2">
    <citation type="submission" date="2025-08" db="UniProtKB">
        <authorList>
            <consortium name="RefSeq"/>
        </authorList>
    </citation>
    <scope>IDENTIFICATION</scope>
    <source>
        <tissue evidence="4">Leaf</tissue>
    </source>
</reference>
<feature type="region of interest" description="Disordered" evidence="1">
    <location>
        <begin position="140"/>
        <end position="168"/>
    </location>
</feature>
<dbReference type="PANTHER" id="PTHR12854">
    <property type="entry name" value="ATAXIN 2-RELATED"/>
    <property type="match status" value="1"/>
</dbReference>